<evidence type="ECO:0000259" key="17">
    <source>
        <dbReference type="Pfam" id="PF02563"/>
    </source>
</evidence>
<feature type="domain" description="Polysaccharide export protein N-terminal" evidence="17">
    <location>
        <begin position="62"/>
        <end position="147"/>
    </location>
</feature>
<evidence type="ECO:0000259" key="18">
    <source>
        <dbReference type="Pfam" id="PF22461"/>
    </source>
</evidence>
<evidence type="ECO:0000313" key="20">
    <source>
        <dbReference type="Proteomes" id="UP000199109"/>
    </source>
</evidence>
<dbReference type="Proteomes" id="UP000199109">
    <property type="component" value="Unassembled WGS sequence"/>
</dbReference>
<dbReference type="Gene3D" id="3.10.560.10">
    <property type="entry name" value="Outer membrane lipoprotein wza domain like"/>
    <property type="match status" value="1"/>
</dbReference>
<comment type="similarity">
    <text evidence="2">Belongs to the BexD/CtrA/VexA family.</text>
</comment>
<reference evidence="19 20" key="1">
    <citation type="submission" date="2016-10" db="EMBL/GenBank/DDBJ databases">
        <authorList>
            <person name="de Groot N.N."/>
        </authorList>
    </citation>
    <scope>NUCLEOTIDE SEQUENCE [LARGE SCALE GENOMIC DNA]</scope>
    <source>
        <strain evidence="19 20">DSM 23421</strain>
    </source>
</reference>
<dbReference type="InterPro" id="IPR049712">
    <property type="entry name" value="Poly_export"/>
</dbReference>
<sequence>MNTRNNLNFSRGMRSKAWAFPLIALAALIMTSCASRKDVVYFQNTGDFETLVDKNSITPKFKVDDVLSIYVSTLDNEASAPFNLFRGGSEGGLRPEQVDYLIDKDGEIDFPVVGKIKVAGLSSEELRVLLREQLSEYLKDPIINIRLRNFTITVLGEVNRPGTYPVEGERITILEALGLANDLTIKGKRENVMVIRDFDGTKVYHRINLKRKEAMSSPVYYLTQNDVVYVEPNQSAITSSSLDNRATIAISIASILITSTVIFITRR</sequence>
<organism evidence="19 20">
    <name type="scientific">Pricia antarctica</name>
    <dbReference type="NCBI Taxonomy" id="641691"/>
    <lineage>
        <taxon>Bacteria</taxon>
        <taxon>Pseudomonadati</taxon>
        <taxon>Bacteroidota</taxon>
        <taxon>Flavobacteriia</taxon>
        <taxon>Flavobacteriales</taxon>
        <taxon>Flavobacteriaceae</taxon>
        <taxon>Pricia</taxon>
    </lineage>
</organism>
<dbReference type="GO" id="GO:0015288">
    <property type="term" value="F:porin activity"/>
    <property type="evidence" value="ECO:0007669"/>
    <property type="project" value="UniProtKB-KW"/>
</dbReference>
<evidence type="ECO:0000256" key="15">
    <source>
        <dbReference type="SAM" id="Phobius"/>
    </source>
</evidence>
<evidence type="ECO:0000256" key="10">
    <source>
        <dbReference type="ARBA" id="ARBA00023114"/>
    </source>
</evidence>
<evidence type="ECO:0000256" key="6">
    <source>
        <dbReference type="ARBA" id="ARBA00022692"/>
    </source>
</evidence>
<proteinExistence type="inferred from homology"/>
<evidence type="ECO:0000256" key="1">
    <source>
        <dbReference type="ARBA" id="ARBA00004571"/>
    </source>
</evidence>
<evidence type="ECO:0000256" key="2">
    <source>
        <dbReference type="ARBA" id="ARBA00009450"/>
    </source>
</evidence>
<keyword evidence="12" id="KW-0564">Palmitate</keyword>
<dbReference type="InterPro" id="IPR003715">
    <property type="entry name" value="Poly_export_N"/>
</dbReference>
<protein>
    <submittedName>
        <fullName evidence="19">Polysaccharide export outer membrane protein</fullName>
    </submittedName>
</protein>
<evidence type="ECO:0000256" key="16">
    <source>
        <dbReference type="SAM" id="SignalP"/>
    </source>
</evidence>
<evidence type="ECO:0000256" key="4">
    <source>
        <dbReference type="ARBA" id="ARBA00022452"/>
    </source>
</evidence>
<keyword evidence="14" id="KW-0449">Lipoprotein</keyword>
<feature type="domain" description="SLBB" evidence="18">
    <location>
        <begin position="152"/>
        <end position="230"/>
    </location>
</feature>
<keyword evidence="20" id="KW-1185">Reference proteome</keyword>
<dbReference type="PANTHER" id="PTHR33619:SF3">
    <property type="entry name" value="POLYSACCHARIDE EXPORT PROTEIN GFCE-RELATED"/>
    <property type="match status" value="1"/>
</dbReference>
<evidence type="ECO:0000256" key="7">
    <source>
        <dbReference type="ARBA" id="ARBA00022729"/>
    </source>
</evidence>
<gene>
    <name evidence="19" type="ORF">SAMN05421636_107193</name>
</gene>
<keyword evidence="5" id="KW-0762">Sugar transport</keyword>
<dbReference type="EMBL" id="FNAO01000007">
    <property type="protein sequence ID" value="SDE77118.1"/>
    <property type="molecule type" value="Genomic_DNA"/>
</dbReference>
<evidence type="ECO:0000256" key="8">
    <source>
        <dbReference type="ARBA" id="ARBA00023047"/>
    </source>
</evidence>
<evidence type="ECO:0000256" key="3">
    <source>
        <dbReference type="ARBA" id="ARBA00022448"/>
    </source>
</evidence>
<keyword evidence="13" id="KW-0998">Cell outer membrane</keyword>
<dbReference type="Pfam" id="PF02563">
    <property type="entry name" value="Poly_export"/>
    <property type="match status" value="1"/>
</dbReference>
<feature type="transmembrane region" description="Helical" evidence="15">
    <location>
        <begin position="246"/>
        <end position="265"/>
    </location>
</feature>
<keyword evidence="3" id="KW-0813">Transport</keyword>
<feature type="signal peptide" evidence="16">
    <location>
        <begin position="1"/>
        <end position="36"/>
    </location>
</feature>
<dbReference type="GO" id="GO:0009279">
    <property type="term" value="C:cell outer membrane"/>
    <property type="evidence" value="ECO:0007669"/>
    <property type="project" value="UniProtKB-SubCell"/>
</dbReference>
<keyword evidence="4" id="KW-1134">Transmembrane beta strand</keyword>
<evidence type="ECO:0000313" key="19">
    <source>
        <dbReference type="EMBL" id="SDE77118.1"/>
    </source>
</evidence>
<dbReference type="PANTHER" id="PTHR33619">
    <property type="entry name" value="POLYSACCHARIDE EXPORT PROTEIN GFCE-RELATED"/>
    <property type="match status" value="1"/>
</dbReference>
<evidence type="ECO:0000256" key="14">
    <source>
        <dbReference type="ARBA" id="ARBA00023288"/>
    </source>
</evidence>
<keyword evidence="11 15" id="KW-0472">Membrane</keyword>
<keyword evidence="7 16" id="KW-0732">Signal</keyword>
<evidence type="ECO:0000256" key="12">
    <source>
        <dbReference type="ARBA" id="ARBA00023139"/>
    </source>
</evidence>
<keyword evidence="9" id="KW-0406">Ion transport</keyword>
<keyword evidence="6 15" id="KW-0812">Transmembrane</keyword>
<evidence type="ECO:0000256" key="9">
    <source>
        <dbReference type="ARBA" id="ARBA00023065"/>
    </source>
</evidence>
<dbReference type="PROSITE" id="PS51257">
    <property type="entry name" value="PROKAR_LIPOPROTEIN"/>
    <property type="match status" value="1"/>
</dbReference>
<dbReference type="GO" id="GO:0015159">
    <property type="term" value="F:polysaccharide transmembrane transporter activity"/>
    <property type="evidence" value="ECO:0007669"/>
    <property type="project" value="InterPro"/>
</dbReference>
<dbReference type="InterPro" id="IPR054765">
    <property type="entry name" value="SLBB_dom"/>
</dbReference>
<dbReference type="STRING" id="641691.SAMN05421636_107193"/>
<keyword evidence="8" id="KW-0625">Polysaccharide transport</keyword>
<comment type="subcellular location">
    <subcellularLocation>
        <location evidence="1">Cell outer membrane</location>
        <topology evidence="1">Multi-pass membrane protein</topology>
    </subcellularLocation>
</comment>
<feature type="chain" id="PRO_5011792556" evidence="16">
    <location>
        <begin position="37"/>
        <end position="267"/>
    </location>
</feature>
<dbReference type="Pfam" id="PF22461">
    <property type="entry name" value="SLBB_2"/>
    <property type="match status" value="1"/>
</dbReference>
<dbReference type="GO" id="GO:0006811">
    <property type="term" value="P:monoatomic ion transport"/>
    <property type="evidence" value="ECO:0007669"/>
    <property type="project" value="UniProtKB-KW"/>
</dbReference>
<dbReference type="AlphaFoldDB" id="A0A1G7FMU4"/>
<keyword evidence="15" id="KW-1133">Transmembrane helix</keyword>
<accession>A0A1G7FMU4</accession>
<name>A0A1G7FMU4_9FLAO</name>
<evidence type="ECO:0000256" key="13">
    <source>
        <dbReference type="ARBA" id="ARBA00023237"/>
    </source>
</evidence>
<evidence type="ECO:0000256" key="5">
    <source>
        <dbReference type="ARBA" id="ARBA00022597"/>
    </source>
</evidence>
<evidence type="ECO:0000256" key="11">
    <source>
        <dbReference type="ARBA" id="ARBA00023136"/>
    </source>
</evidence>
<keyword evidence="10" id="KW-0626">Porin</keyword>
<dbReference type="GO" id="GO:0046930">
    <property type="term" value="C:pore complex"/>
    <property type="evidence" value="ECO:0007669"/>
    <property type="project" value="UniProtKB-KW"/>
</dbReference>